<feature type="transmembrane region" description="Helical" evidence="1">
    <location>
        <begin position="141"/>
        <end position="159"/>
    </location>
</feature>
<evidence type="ECO:0000313" key="2">
    <source>
        <dbReference type="Proteomes" id="UP000887577"/>
    </source>
</evidence>
<keyword evidence="1" id="KW-1133">Transmembrane helix</keyword>
<organism evidence="2 3">
    <name type="scientific">Panagrolaimus superbus</name>
    <dbReference type="NCBI Taxonomy" id="310955"/>
    <lineage>
        <taxon>Eukaryota</taxon>
        <taxon>Metazoa</taxon>
        <taxon>Ecdysozoa</taxon>
        <taxon>Nematoda</taxon>
        <taxon>Chromadorea</taxon>
        <taxon>Rhabditida</taxon>
        <taxon>Tylenchina</taxon>
        <taxon>Panagrolaimomorpha</taxon>
        <taxon>Panagrolaimoidea</taxon>
        <taxon>Panagrolaimidae</taxon>
        <taxon>Panagrolaimus</taxon>
    </lineage>
</organism>
<proteinExistence type="predicted"/>
<reference evidence="3" key="1">
    <citation type="submission" date="2022-11" db="UniProtKB">
        <authorList>
            <consortium name="WormBaseParasite"/>
        </authorList>
    </citation>
    <scope>IDENTIFICATION</scope>
</reference>
<keyword evidence="2" id="KW-1185">Reference proteome</keyword>
<accession>A0A914ZAL4</accession>
<evidence type="ECO:0000313" key="3">
    <source>
        <dbReference type="WBParaSite" id="PSU_v2.g9362.t1"/>
    </source>
</evidence>
<dbReference type="AlphaFoldDB" id="A0A914ZAL4"/>
<keyword evidence="1" id="KW-0472">Membrane</keyword>
<keyword evidence="1" id="KW-0812">Transmembrane</keyword>
<feature type="transmembrane region" description="Helical" evidence="1">
    <location>
        <begin position="76"/>
        <end position="102"/>
    </location>
</feature>
<sequence>MFAWLNQYRILNLRCILRSLAILINVVLVIELLTELFDPFDGILADSRNQRDTFCGSDCEECLGRPFRLPADVWTIYIKVLSVFFNLWLLSHLSVVFFPLFWGNWLFEHQEELYTFRSNIVIISVFNIFPLIMLGSHECEYARYFFLIAPMLIFTAVLSDRIFVRANDYFQLADYGVVAQGQWQEDVQWENVESHHENPPKE</sequence>
<dbReference type="WBParaSite" id="PSU_v2.g9362.t1">
    <property type="protein sequence ID" value="PSU_v2.g9362.t1"/>
    <property type="gene ID" value="PSU_v2.g9362"/>
</dbReference>
<name>A0A914ZAL4_9BILA</name>
<evidence type="ECO:0000256" key="1">
    <source>
        <dbReference type="SAM" id="Phobius"/>
    </source>
</evidence>
<protein>
    <submittedName>
        <fullName evidence="3">Transmembrane protein</fullName>
    </submittedName>
</protein>
<dbReference type="Proteomes" id="UP000887577">
    <property type="component" value="Unplaced"/>
</dbReference>
<feature type="transmembrane region" description="Helical" evidence="1">
    <location>
        <begin position="114"/>
        <end position="135"/>
    </location>
</feature>